<keyword evidence="5 6" id="KW-0472">Membrane</keyword>
<comment type="subcellular location">
    <subcellularLocation>
        <location evidence="1 6">Cell membrane</location>
        <topology evidence="1 6">Multi-pass membrane protein</topology>
    </subcellularLocation>
</comment>
<proteinExistence type="inferred from homology"/>
<feature type="transmembrane region" description="Helical" evidence="6">
    <location>
        <begin position="131"/>
        <end position="153"/>
    </location>
</feature>
<dbReference type="AlphaFoldDB" id="A0A8N4L1G4"/>
<dbReference type="Pfam" id="PF08395">
    <property type="entry name" value="7tm_7"/>
    <property type="match status" value="1"/>
</dbReference>
<evidence type="ECO:0000256" key="5">
    <source>
        <dbReference type="ARBA" id="ARBA00023136"/>
    </source>
</evidence>
<evidence type="ECO:0000313" key="7">
    <source>
        <dbReference type="Proteomes" id="UP001652620"/>
    </source>
</evidence>
<protein>
    <recommendedName>
        <fullName evidence="6">Gustatory receptor</fullName>
    </recommendedName>
</protein>
<sequence length="362" mass="42997">MHKLWYQRLYNYATITLGMTSFNYNATSDTYKQQLWMQALALVANLWTILSLPFIFWNAMKRSSTIQWNPMMTNIDYITNIIRSLAVLYIILKRPKIDLVNYEVFCKYRRLRKTYLALLPRVAFIERRMNCLLYAKFINVSILVVITAVIFLQGSEFEWTWSNCYFLLMVLQTTTILRLTIFNFFWFLWSICHSLKYVQWHIRHLLQETSDSVRHGKRWRLNMLAGDVHRILEAHWQLSELAWVLMRNYGFLALAVFLDEITSLERQLYYGIIFTFDHRAELHLLVVGTIYFFAMVFNIYLDFLMCDITVKTYYACINQLGSISAMNVQCKALEETVSGPEVRRICDIFLLRISGGKMFSTQ</sequence>
<evidence type="ECO:0000256" key="3">
    <source>
        <dbReference type="ARBA" id="ARBA00022692"/>
    </source>
</evidence>
<dbReference type="KEGG" id="bdr:115066303"/>
<comment type="function">
    <text evidence="6">Gustatory receptor which mediates acceptance or avoidance behavior, depending on its substrates.</text>
</comment>
<dbReference type="GeneID" id="115066303"/>
<accession>A0A8N4L1G4</accession>
<evidence type="ECO:0000256" key="1">
    <source>
        <dbReference type="ARBA" id="ARBA00004651"/>
    </source>
</evidence>
<comment type="similarity">
    <text evidence="6">Belongs to the insect chemoreceptor superfamily. Gustatory receptor (GR) family.</text>
</comment>
<feature type="transmembrane region" description="Helical" evidence="6">
    <location>
        <begin position="165"/>
        <end position="189"/>
    </location>
</feature>
<keyword evidence="3 6" id="KW-0812">Transmembrane</keyword>
<feature type="transmembrane region" description="Helical" evidence="6">
    <location>
        <begin position="35"/>
        <end position="57"/>
    </location>
</feature>
<evidence type="ECO:0000313" key="8">
    <source>
        <dbReference type="RefSeq" id="XP_029406893.2"/>
    </source>
</evidence>
<dbReference type="GO" id="GO:0005886">
    <property type="term" value="C:plasma membrane"/>
    <property type="evidence" value="ECO:0007669"/>
    <property type="project" value="UniProtKB-SubCell"/>
</dbReference>
<keyword evidence="4 6" id="KW-1133">Transmembrane helix</keyword>
<dbReference type="Proteomes" id="UP001652620">
    <property type="component" value="Chromosome 3"/>
</dbReference>
<feature type="transmembrane region" description="Helical" evidence="6">
    <location>
        <begin position="282"/>
        <end position="301"/>
    </location>
</feature>
<dbReference type="GO" id="GO:0050909">
    <property type="term" value="P:sensory perception of taste"/>
    <property type="evidence" value="ECO:0007669"/>
    <property type="project" value="InterPro"/>
</dbReference>
<keyword evidence="7" id="KW-1185">Reference proteome</keyword>
<evidence type="ECO:0000256" key="2">
    <source>
        <dbReference type="ARBA" id="ARBA00022475"/>
    </source>
</evidence>
<keyword evidence="6" id="KW-0807">Transducer</keyword>
<name>A0A8N4L1G4_BACDO</name>
<reference evidence="8" key="1">
    <citation type="submission" date="2025-08" db="UniProtKB">
        <authorList>
            <consortium name="RefSeq"/>
        </authorList>
    </citation>
    <scope>IDENTIFICATION</scope>
    <source>
        <tissue evidence="8">Adult</tissue>
    </source>
</reference>
<dbReference type="RefSeq" id="XP_029406893.2">
    <property type="nucleotide sequence ID" value="XM_029551033.2"/>
</dbReference>
<keyword evidence="6 8" id="KW-0675">Receptor</keyword>
<keyword evidence="2 6" id="KW-1003">Cell membrane</keyword>
<gene>
    <name evidence="8" type="primary">LOC115066303</name>
</gene>
<organism evidence="7 8">
    <name type="scientific">Bactrocera dorsalis</name>
    <name type="common">Oriental fruit fly</name>
    <name type="synonym">Dacus dorsalis</name>
    <dbReference type="NCBI Taxonomy" id="27457"/>
    <lineage>
        <taxon>Eukaryota</taxon>
        <taxon>Metazoa</taxon>
        <taxon>Ecdysozoa</taxon>
        <taxon>Arthropoda</taxon>
        <taxon>Hexapoda</taxon>
        <taxon>Insecta</taxon>
        <taxon>Pterygota</taxon>
        <taxon>Neoptera</taxon>
        <taxon>Endopterygota</taxon>
        <taxon>Diptera</taxon>
        <taxon>Brachycera</taxon>
        <taxon>Muscomorpha</taxon>
        <taxon>Tephritoidea</taxon>
        <taxon>Tephritidae</taxon>
        <taxon>Bactrocera</taxon>
        <taxon>Bactrocera</taxon>
    </lineage>
</organism>
<evidence type="ECO:0000256" key="4">
    <source>
        <dbReference type="ARBA" id="ARBA00022989"/>
    </source>
</evidence>
<evidence type="ECO:0000256" key="6">
    <source>
        <dbReference type="RuleBase" id="RU363108"/>
    </source>
</evidence>
<comment type="caution">
    <text evidence="6">Lacks conserved residue(s) required for the propagation of feature annotation.</text>
</comment>
<dbReference type="InterPro" id="IPR013604">
    <property type="entry name" value="7TM_chemorcpt"/>
</dbReference>
<dbReference type="OrthoDB" id="7984643at2759"/>
<dbReference type="GO" id="GO:0007165">
    <property type="term" value="P:signal transduction"/>
    <property type="evidence" value="ECO:0007669"/>
    <property type="project" value="UniProtKB-KW"/>
</dbReference>